<evidence type="ECO:0000313" key="3">
    <source>
        <dbReference type="Proteomes" id="UP001200034"/>
    </source>
</evidence>
<accession>A0AAD4KEW4</accession>
<feature type="transmembrane region" description="Helical" evidence="1">
    <location>
        <begin position="544"/>
        <end position="565"/>
    </location>
</feature>
<gene>
    <name evidence="2" type="ORF">KR093_005154</name>
</gene>
<dbReference type="SUPFAM" id="SSF53850">
    <property type="entry name" value="Periplasmic binding protein-like II"/>
    <property type="match status" value="1"/>
</dbReference>
<reference evidence="2" key="1">
    <citation type="journal article" date="2021" name="Mol. Ecol. Resour.">
        <title>Phylogenomic analyses of the genus Drosophila reveals genomic signals of climate adaptation.</title>
        <authorList>
            <person name="Li F."/>
            <person name="Rane R.V."/>
            <person name="Luria V."/>
            <person name="Xiong Z."/>
            <person name="Chen J."/>
            <person name="Li Z."/>
            <person name="Catullo R.A."/>
            <person name="Griffin P.C."/>
            <person name="Schiffer M."/>
            <person name="Pearce S."/>
            <person name="Lee S.F."/>
            <person name="McElroy K."/>
            <person name="Stocker A."/>
            <person name="Shirriffs J."/>
            <person name="Cockerell F."/>
            <person name="Coppin C."/>
            <person name="Sgro C.M."/>
            <person name="Karger A."/>
            <person name="Cain J.W."/>
            <person name="Weber J.A."/>
            <person name="Santpere G."/>
            <person name="Kirschner M.W."/>
            <person name="Hoffmann A.A."/>
            <person name="Oakeshott J.G."/>
            <person name="Zhang G."/>
        </authorList>
    </citation>
    <scope>NUCLEOTIDE SEQUENCE</scope>
    <source>
        <strain evidence="2">BGI-SZ-2011g</strain>
    </source>
</reference>
<name>A0AAD4KEW4_9MUSC</name>
<feature type="transmembrane region" description="Helical" evidence="1">
    <location>
        <begin position="357"/>
        <end position="377"/>
    </location>
</feature>
<comment type="caution">
    <text evidence="2">The sequence shown here is derived from an EMBL/GenBank/DDBJ whole genome shotgun (WGS) entry which is preliminary data.</text>
</comment>
<dbReference type="AlphaFoldDB" id="A0AAD4KEW4"/>
<evidence type="ECO:0000256" key="1">
    <source>
        <dbReference type="SAM" id="Phobius"/>
    </source>
</evidence>
<dbReference type="EMBL" id="JAJJHW010000014">
    <property type="protein sequence ID" value="KAH8388380.1"/>
    <property type="molecule type" value="Genomic_DNA"/>
</dbReference>
<feature type="transmembrane region" description="Helical" evidence="1">
    <location>
        <begin position="316"/>
        <end position="337"/>
    </location>
</feature>
<proteinExistence type="predicted"/>
<keyword evidence="1" id="KW-1133">Transmembrane helix</keyword>
<protein>
    <submittedName>
        <fullName evidence="2">Uncharacterized protein</fullName>
    </submittedName>
</protein>
<feature type="non-terminal residue" evidence="2">
    <location>
        <position position="1"/>
    </location>
</feature>
<sequence>QTQRIMWFNISSYSASDMFNLYTLIMDMIIRTNTILYYNPSGLECNWQWFQQHNLTTQPQLVWDTASDFAQLKDLFNSNLFVLACLNMDSVKNELMGLSSSLSHLTNTKMLIELVGNESLEPKIKLSLVTDILMHFLQNHMLNVKVFFKPITRPLILYSYEVFPRFTVLQRHVTRPGGGELYPKQLKNVKGYTLRVIHDFSEPNTIVYYDARGKMLTRGFLWDFIENFASTIGARVKAIEPTWPHGRHLGDFYMIIMTKNGSVDIVIIFISLSMNSQLKESFFFSFYHYSYPILYASWCIMMPLERPVDIPVIFNHIMRTGTVAFLVIGLSCAWLSSWATRFRFPVWNRYGSLAPKLLALLFFCLCQAQLMFLLILYPRRMPIDSFDALLYSNLRILGINSEFYFLEPEFRARYAAAFRLTNNVSEFFELRNSFNTSWAYSITSNKWIVMATQQQNFQRAIFRYSDLCLHESIPYSIILDEDSVFYEPLKFYSMRVHEAGLFEYWLRYSFYDMVKAGRMHLKDYSVTIMPRPLRLPDFRIPCRCFVFGIILAITMFAVELLQFYIRLFLGNL</sequence>
<keyword evidence="1" id="KW-0472">Membrane</keyword>
<organism evidence="2 3">
    <name type="scientific">Drosophila rubida</name>
    <dbReference type="NCBI Taxonomy" id="30044"/>
    <lineage>
        <taxon>Eukaryota</taxon>
        <taxon>Metazoa</taxon>
        <taxon>Ecdysozoa</taxon>
        <taxon>Arthropoda</taxon>
        <taxon>Hexapoda</taxon>
        <taxon>Insecta</taxon>
        <taxon>Pterygota</taxon>
        <taxon>Neoptera</taxon>
        <taxon>Endopterygota</taxon>
        <taxon>Diptera</taxon>
        <taxon>Brachycera</taxon>
        <taxon>Muscomorpha</taxon>
        <taxon>Ephydroidea</taxon>
        <taxon>Drosophilidae</taxon>
        <taxon>Drosophila</taxon>
    </lineage>
</organism>
<evidence type="ECO:0000313" key="2">
    <source>
        <dbReference type="EMBL" id="KAH8388380.1"/>
    </source>
</evidence>
<dbReference type="Proteomes" id="UP001200034">
    <property type="component" value="Unassembled WGS sequence"/>
</dbReference>
<keyword evidence="1" id="KW-0812">Transmembrane</keyword>
<keyword evidence="3" id="KW-1185">Reference proteome</keyword>